<organism evidence="2 3">
    <name type="scientific">Cryptolaemus montrouzieri</name>
    <dbReference type="NCBI Taxonomy" id="559131"/>
    <lineage>
        <taxon>Eukaryota</taxon>
        <taxon>Metazoa</taxon>
        <taxon>Ecdysozoa</taxon>
        <taxon>Arthropoda</taxon>
        <taxon>Hexapoda</taxon>
        <taxon>Insecta</taxon>
        <taxon>Pterygota</taxon>
        <taxon>Neoptera</taxon>
        <taxon>Endopterygota</taxon>
        <taxon>Coleoptera</taxon>
        <taxon>Polyphaga</taxon>
        <taxon>Cucujiformia</taxon>
        <taxon>Coccinelloidea</taxon>
        <taxon>Coccinellidae</taxon>
        <taxon>Scymninae</taxon>
        <taxon>Scymnini</taxon>
        <taxon>Cryptolaemus</taxon>
    </lineage>
</organism>
<feature type="compositionally biased region" description="Basic and acidic residues" evidence="1">
    <location>
        <begin position="18"/>
        <end position="54"/>
    </location>
</feature>
<sequence length="171" mass="19640">MRNEHRKSDQYNPRKKIKLEQLRQDVEENSESERERRKNEEPVGMRRLQHDDRGGSNVKTVPAIIYLATEEGGFSGWEPHTLHGFAQPSQGGGLNDDLDKCQEKIVCPRCSGEHDVKECKNNIACCSNCVRWNEKMKTNHATGHHSTNSDCPVLKHHLNVIRSKTDYFSDE</sequence>
<reference evidence="2 3" key="1">
    <citation type="journal article" date="2021" name="BMC Biol.">
        <title>Horizontally acquired antibacterial genes associated with adaptive radiation of ladybird beetles.</title>
        <authorList>
            <person name="Li H.S."/>
            <person name="Tang X.F."/>
            <person name="Huang Y.H."/>
            <person name="Xu Z.Y."/>
            <person name="Chen M.L."/>
            <person name="Du X.Y."/>
            <person name="Qiu B.Y."/>
            <person name="Chen P.T."/>
            <person name="Zhang W."/>
            <person name="Slipinski A."/>
            <person name="Escalona H.E."/>
            <person name="Waterhouse R.M."/>
            <person name="Zwick A."/>
            <person name="Pang H."/>
        </authorList>
    </citation>
    <scope>NUCLEOTIDE SEQUENCE [LARGE SCALE GENOMIC DNA]</scope>
    <source>
        <strain evidence="2">SYSU2018</strain>
    </source>
</reference>
<dbReference type="EMBL" id="JABFTP020000062">
    <property type="protein sequence ID" value="KAL3272718.1"/>
    <property type="molecule type" value="Genomic_DNA"/>
</dbReference>
<keyword evidence="3" id="KW-1185">Reference proteome</keyword>
<name>A0ABD2N1R3_9CUCU</name>
<dbReference type="AlphaFoldDB" id="A0ABD2N1R3"/>
<accession>A0ABD2N1R3</accession>
<evidence type="ECO:0000313" key="2">
    <source>
        <dbReference type="EMBL" id="KAL3272718.1"/>
    </source>
</evidence>
<feature type="region of interest" description="Disordered" evidence="1">
    <location>
        <begin position="1"/>
        <end position="56"/>
    </location>
</feature>
<evidence type="ECO:0000256" key="1">
    <source>
        <dbReference type="SAM" id="MobiDB-lite"/>
    </source>
</evidence>
<protein>
    <submittedName>
        <fullName evidence="2">Uncharacterized protein</fullName>
    </submittedName>
</protein>
<evidence type="ECO:0000313" key="3">
    <source>
        <dbReference type="Proteomes" id="UP001516400"/>
    </source>
</evidence>
<comment type="caution">
    <text evidence="2">The sequence shown here is derived from an EMBL/GenBank/DDBJ whole genome shotgun (WGS) entry which is preliminary data.</text>
</comment>
<dbReference type="Proteomes" id="UP001516400">
    <property type="component" value="Unassembled WGS sequence"/>
</dbReference>
<gene>
    <name evidence="2" type="ORF">HHI36_014180</name>
</gene>
<proteinExistence type="predicted"/>